<reference evidence="2" key="2">
    <citation type="submission" date="2018-10" db="UniProtKB">
        <authorList>
            <consortium name="EnsemblPlants"/>
        </authorList>
    </citation>
    <scope>IDENTIFICATION</scope>
</reference>
<feature type="region of interest" description="Disordered" evidence="1">
    <location>
        <begin position="173"/>
        <end position="195"/>
    </location>
</feature>
<dbReference type="Gramene" id="TraesCLE_scaffold_005726_01G000100.1">
    <property type="protein sequence ID" value="TraesCLE_scaffold_005726_01G000100.1"/>
    <property type="gene ID" value="TraesCLE_scaffold_005726_01G000100"/>
</dbReference>
<accession>A0A3B6SKS7</accession>
<feature type="compositionally biased region" description="Polar residues" evidence="1">
    <location>
        <begin position="9"/>
        <end position="23"/>
    </location>
</feature>
<dbReference type="AlphaFoldDB" id="A0A3B6SKS7"/>
<dbReference type="Proteomes" id="UP000019116">
    <property type="component" value="Chromosome 7B"/>
</dbReference>
<dbReference type="EnsemblPlants" id="TraesCS7B02G333900.1">
    <property type="protein sequence ID" value="TraesCS7B02G333900.1"/>
    <property type="gene ID" value="TraesCS7B02G333900"/>
</dbReference>
<gene>
    <name evidence="2" type="primary">LOC123161897</name>
</gene>
<feature type="region of interest" description="Disordered" evidence="1">
    <location>
        <begin position="485"/>
        <end position="509"/>
    </location>
</feature>
<reference evidence="2" key="1">
    <citation type="submission" date="2018-08" db="EMBL/GenBank/DDBJ databases">
        <authorList>
            <person name="Rossello M."/>
        </authorList>
    </citation>
    <scope>NUCLEOTIDE SEQUENCE [LARGE SCALE GENOMIC DNA]</scope>
    <source>
        <strain evidence="2">cv. Chinese Spring</strain>
    </source>
</reference>
<dbReference type="Gramene" id="TraesSYM7B03G04252690.1">
    <property type="protein sequence ID" value="TraesSYM7B03G04252690.1"/>
    <property type="gene ID" value="TraesSYM7B03G04252690"/>
</dbReference>
<keyword evidence="3" id="KW-1185">Reference proteome</keyword>
<dbReference type="RefSeq" id="XP_044435645.1">
    <property type="nucleotide sequence ID" value="XM_044579710.1"/>
</dbReference>
<dbReference type="Gramene" id="TraesCS7B03G0897600.1">
    <property type="protein sequence ID" value="TraesCS7B03G0897600.1.CDS"/>
    <property type="gene ID" value="TraesCS7B03G0897600"/>
</dbReference>
<dbReference type="Gramene" id="TraesCS7B02G333900.1">
    <property type="protein sequence ID" value="TraesCS7B02G333900.1"/>
    <property type="gene ID" value="TraesCS7B02G333900"/>
</dbReference>
<dbReference type="KEGG" id="taes:123161897"/>
<feature type="region of interest" description="Disordered" evidence="1">
    <location>
        <begin position="1"/>
        <end position="30"/>
    </location>
</feature>
<dbReference type="Gramene" id="TraesRN7B0100909900.1">
    <property type="protein sequence ID" value="TraesRN7B0100909900.1"/>
    <property type="gene ID" value="TraesRN7B0100909900"/>
</dbReference>
<dbReference type="Gramene" id="TraesCAD_scaffold_007086_01G000100.1">
    <property type="protein sequence ID" value="TraesCAD_scaffold_007086_01G000100.1"/>
    <property type="gene ID" value="TraesCAD_scaffold_007086_01G000100"/>
</dbReference>
<dbReference type="OrthoDB" id="10634273at2759"/>
<feature type="region of interest" description="Disordered" evidence="1">
    <location>
        <begin position="67"/>
        <end position="86"/>
    </location>
</feature>
<dbReference type="Gramene" id="TraesARI7B03G04088020.1">
    <property type="protein sequence ID" value="TraesARI7B03G04088020.1"/>
    <property type="gene ID" value="TraesARI7B03G04088020"/>
</dbReference>
<feature type="compositionally biased region" description="Polar residues" evidence="1">
    <location>
        <begin position="487"/>
        <end position="498"/>
    </location>
</feature>
<sequence length="631" mass="65446">MGEEPTATAKGNPTGGSLTTTKATIAESKASPPAALLPAVINGSTPEALPPDATDTAKAMLSSVDAAKGANHADDEPTATMDAVKGSPTGVLLATSKGTGSMATMGAADGSAPDASVPAAMDIADPKGSTADGSAPDALVPAAMDIADPKGSTADGSSPDAMVPDAMDIADPKGSTADGFQPTAMDTGSHSSVDAKGTDHDDVLASAAKGANAVDTLNADVDAANVDKLLNADVDAAKGFNTDDPLAARPPKFDIKEVKSLTAKKDWQGIDELLCKFLGDCLGKDPQDAGIIHPGLLLIPRQEKLIQLMQNQAFEEAKIFCEKFIEPLKKCESKFRPLSLEWRIDELIMIMRQRSVPGGSTVDIASSVSDYMFLYFPRAMCDEPNHAEEGTWQFAMKLPVQTNQISSTGKAVKPRHGFRCLACGWTMDGTISITGLKKHIVHSRDGKCCLNVTQDLLDRMKLIGGSKGVPDLSTIAALFKDKKRKGTSSGSAANQNTGSSRSAACESPSSVVGTSKKKLKVASPTASCNLPSSPPAAAAVLAADASSRGLAKIVTEEVVTLRRIAKSLLDLAESEDPEDPDVSAAIELEQVAYKLMMAAANRRSGTSLPAQNNALALSAPSSETLSKTDKV</sequence>
<feature type="compositionally biased region" description="Low complexity" evidence="1">
    <location>
        <begin position="499"/>
        <end position="509"/>
    </location>
</feature>
<protein>
    <submittedName>
        <fullName evidence="2">Uncharacterized protein</fullName>
    </submittedName>
</protein>
<organism evidence="2">
    <name type="scientific">Triticum aestivum</name>
    <name type="common">Wheat</name>
    <dbReference type="NCBI Taxonomy" id="4565"/>
    <lineage>
        <taxon>Eukaryota</taxon>
        <taxon>Viridiplantae</taxon>
        <taxon>Streptophyta</taxon>
        <taxon>Embryophyta</taxon>
        <taxon>Tracheophyta</taxon>
        <taxon>Spermatophyta</taxon>
        <taxon>Magnoliopsida</taxon>
        <taxon>Liliopsida</taxon>
        <taxon>Poales</taxon>
        <taxon>Poaceae</taxon>
        <taxon>BOP clade</taxon>
        <taxon>Pooideae</taxon>
        <taxon>Triticodae</taxon>
        <taxon>Triticeae</taxon>
        <taxon>Triticinae</taxon>
        <taxon>Triticum</taxon>
    </lineage>
</organism>
<feature type="region of interest" description="Disordered" evidence="1">
    <location>
        <begin position="603"/>
        <end position="631"/>
    </location>
</feature>
<name>A0A3B6SKS7_WHEAT</name>
<dbReference type="Gramene" id="TraesJUL7B03G04242660.1">
    <property type="protein sequence ID" value="TraesJUL7B03G04242660.1"/>
    <property type="gene ID" value="TraesJUL7B03G04242660"/>
</dbReference>
<dbReference type="Gramene" id="TraesROB_scaffold_010645_01G000100.1">
    <property type="protein sequence ID" value="TraesROB_scaffold_010645_01G000100.1"/>
    <property type="gene ID" value="TraesROB_scaffold_010645_01G000100"/>
</dbReference>
<dbReference type="STRING" id="4565.A0A3B6SKS7"/>
<feature type="compositionally biased region" description="Polar residues" evidence="1">
    <location>
        <begin position="603"/>
        <end position="625"/>
    </location>
</feature>
<evidence type="ECO:0000313" key="3">
    <source>
        <dbReference type="Proteomes" id="UP000019116"/>
    </source>
</evidence>
<evidence type="ECO:0000313" key="2">
    <source>
        <dbReference type="EnsemblPlants" id="TraesCS7B02G333900.1"/>
    </source>
</evidence>
<evidence type="ECO:0000256" key="1">
    <source>
        <dbReference type="SAM" id="MobiDB-lite"/>
    </source>
</evidence>
<dbReference type="Gramene" id="TraesJAG7B03G04185890.1">
    <property type="protein sequence ID" value="TraesJAG7B03G04185890.1"/>
    <property type="gene ID" value="TraesJAG7B03G04185890"/>
</dbReference>
<dbReference type="GeneID" id="123161897"/>
<proteinExistence type="predicted"/>